<dbReference type="RefSeq" id="WP_168741646.1">
    <property type="nucleotide sequence ID" value="NZ_JABAHZ010000007.1"/>
</dbReference>
<dbReference type="AlphaFoldDB" id="A0A847SX73"/>
<keyword evidence="1" id="KW-0808">Transferase</keyword>
<gene>
    <name evidence="1" type="ORF">HGH91_25155</name>
</gene>
<organism evidence="1 2">
    <name type="scientific">Chitinophaga eiseniae</name>
    <dbReference type="NCBI Taxonomy" id="634771"/>
    <lineage>
        <taxon>Bacteria</taxon>
        <taxon>Pseudomonadati</taxon>
        <taxon>Bacteroidota</taxon>
        <taxon>Chitinophagia</taxon>
        <taxon>Chitinophagales</taxon>
        <taxon>Chitinophagaceae</taxon>
        <taxon>Chitinophaga</taxon>
    </lineage>
</organism>
<dbReference type="Pfam" id="PF08843">
    <property type="entry name" value="AbiEii"/>
    <property type="match status" value="1"/>
</dbReference>
<sequence>MLLAQRKLPPFEIETVEPKRTFLEKIFLLHENFQKPREKWRYERLSRHYYDLYKLMGTGHAADALVDEGLYKHIVAHRYLFNHEGGVDYKQHAPATISFLPPEEVFDLWSKDFETMREYMIFGQTTDFKQMADELRILQQNINAMAYAEFINVEEPVDNRR</sequence>
<accession>A0A847SX73</accession>
<keyword evidence="2" id="KW-1185">Reference proteome</keyword>
<dbReference type="Proteomes" id="UP000552864">
    <property type="component" value="Unassembled WGS sequence"/>
</dbReference>
<proteinExistence type="predicted"/>
<reference evidence="1 2" key="1">
    <citation type="submission" date="2020-04" db="EMBL/GenBank/DDBJ databases">
        <authorList>
            <person name="Yin C."/>
        </authorList>
    </citation>
    <scope>NUCLEOTIDE SEQUENCE [LARGE SCALE GENOMIC DNA]</scope>
    <source>
        <strain evidence="1 2">Ak56</strain>
    </source>
</reference>
<dbReference type="GO" id="GO:0016740">
    <property type="term" value="F:transferase activity"/>
    <property type="evidence" value="ECO:0007669"/>
    <property type="project" value="UniProtKB-KW"/>
</dbReference>
<evidence type="ECO:0000313" key="1">
    <source>
        <dbReference type="EMBL" id="NLR81932.1"/>
    </source>
</evidence>
<protein>
    <submittedName>
        <fullName evidence="1">Nucleotidyl transferase AbiEii/AbiGii toxin family protein</fullName>
    </submittedName>
</protein>
<dbReference type="InterPro" id="IPR014942">
    <property type="entry name" value="AbiEii"/>
</dbReference>
<name>A0A847SX73_9BACT</name>
<comment type="caution">
    <text evidence="1">The sequence shown here is derived from an EMBL/GenBank/DDBJ whole genome shotgun (WGS) entry which is preliminary data.</text>
</comment>
<dbReference type="EMBL" id="JABAHZ010000007">
    <property type="protein sequence ID" value="NLR81932.1"/>
    <property type="molecule type" value="Genomic_DNA"/>
</dbReference>
<evidence type="ECO:0000313" key="2">
    <source>
        <dbReference type="Proteomes" id="UP000552864"/>
    </source>
</evidence>